<keyword evidence="3" id="KW-1185">Reference proteome</keyword>
<dbReference type="EMBL" id="KB468053">
    <property type="protein sequence ID" value="PCH39999.1"/>
    <property type="molecule type" value="Genomic_DNA"/>
</dbReference>
<evidence type="ECO:0000313" key="2">
    <source>
        <dbReference type="EMBL" id="PCH39999.1"/>
    </source>
</evidence>
<sequence length="72" mass="8159">MSKAHERDSGVRLLATSPSDFSHFTRSSQRNGHPVSMSQNDNDRHNRVISLSRYKPQNACVSVNICRACRDE</sequence>
<gene>
    <name evidence="2" type="ORF">WOLCODRAFT_23770</name>
</gene>
<reference evidence="2 3" key="1">
    <citation type="journal article" date="2012" name="Science">
        <title>The Paleozoic origin of enzymatic lignin decomposition reconstructed from 31 fungal genomes.</title>
        <authorList>
            <person name="Floudas D."/>
            <person name="Binder M."/>
            <person name="Riley R."/>
            <person name="Barry K."/>
            <person name="Blanchette R.A."/>
            <person name="Henrissat B."/>
            <person name="Martinez A.T."/>
            <person name="Otillar R."/>
            <person name="Spatafora J.W."/>
            <person name="Yadav J.S."/>
            <person name="Aerts A."/>
            <person name="Benoit I."/>
            <person name="Boyd A."/>
            <person name="Carlson A."/>
            <person name="Copeland A."/>
            <person name="Coutinho P.M."/>
            <person name="de Vries R.P."/>
            <person name="Ferreira P."/>
            <person name="Findley K."/>
            <person name="Foster B."/>
            <person name="Gaskell J."/>
            <person name="Glotzer D."/>
            <person name="Gorecki P."/>
            <person name="Heitman J."/>
            <person name="Hesse C."/>
            <person name="Hori C."/>
            <person name="Igarashi K."/>
            <person name="Jurgens J.A."/>
            <person name="Kallen N."/>
            <person name="Kersten P."/>
            <person name="Kohler A."/>
            <person name="Kuees U."/>
            <person name="Kumar T.K.A."/>
            <person name="Kuo A."/>
            <person name="LaButti K."/>
            <person name="Larrondo L.F."/>
            <person name="Lindquist E."/>
            <person name="Ling A."/>
            <person name="Lombard V."/>
            <person name="Lucas S."/>
            <person name="Lundell T."/>
            <person name="Martin R."/>
            <person name="McLaughlin D.J."/>
            <person name="Morgenstern I."/>
            <person name="Morin E."/>
            <person name="Murat C."/>
            <person name="Nagy L.G."/>
            <person name="Nolan M."/>
            <person name="Ohm R.A."/>
            <person name="Patyshakuliyeva A."/>
            <person name="Rokas A."/>
            <person name="Ruiz-Duenas F.J."/>
            <person name="Sabat G."/>
            <person name="Salamov A."/>
            <person name="Samejima M."/>
            <person name="Schmutz J."/>
            <person name="Slot J.C."/>
            <person name="St John F."/>
            <person name="Stenlid J."/>
            <person name="Sun H."/>
            <person name="Sun S."/>
            <person name="Syed K."/>
            <person name="Tsang A."/>
            <person name="Wiebenga A."/>
            <person name="Young D."/>
            <person name="Pisabarro A."/>
            <person name="Eastwood D.C."/>
            <person name="Martin F."/>
            <person name="Cullen D."/>
            <person name="Grigoriev I.V."/>
            <person name="Hibbett D.S."/>
        </authorList>
    </citation>
    <scope>NUCLEOTIDE SEQUENCE [LARGE SCALE GENOMIC DNA]</scope>
    <source>
        <strain evidence="2 3">MD-104</strain>
    </source>
</reference>
<dbReference type="Proteomes" id="UP000218811">
    <property type="component" value="Unassembled WGS sequence"/>
</dbReference>
<name>A0A2H3JMG3_WOLCO</name>
<organism evidence="2 3">
    <name type="scientific">Wolfiporia cocos (strain MD-104)</name>
    <name type="common">Brown rot fungus</name>
    <dbReference type="NCBI Taxonomy" id="742152"/>
    <lineage>
        <taxon>Eukaryota</taxon>
        <taxon>Fungi</taxon>
        <taxon>Dikarya</taxon>
        <taxon>Basidiomycota</taxon>
        <taxon>Agaricomycotina</taxon>
        <taxon>Agaricomycetes</taxon>
        <taxon>Polyporales</taxon>
        <taxon>Phaeolaceae</taxon>
        <taxon>Wolfiporia</taxon>
    </lineage>
</organism>
<feature type="compositionally biased region" description="Polar residues" evidence="1">
    <location>
        <begin position="16"/>
        <end position="40"/>
    </location>
</feature>
<proteinExistence type="predicted"/>
<evidence type="ECO:0000256" key="1">
    <source>
        <dbReference type="SAM" id="MobiDB-lite"/>
    </source>
</evidence>
<feature type="compositionally biased region" description="Basic and acidic residues" evidence="1">
    <location>
        <begin position="1"/>
        <end position="10"/>
    </location>
</feature>
<protein>
    <submittedName>
        <fullName evidence="2">Uncharacterized protein</fullName>
    </submittedName>
</protein>
<feature type="region of interest" description="Disordered" evidence="1">
    <location>
        <begin position="1"/>
        <end position="43"/>
    </location>
</feature>
<evidence type="ECO:0000313" key="3">
    <source>
        <dbReference type="Proteomes" id="UP000218811"/>
    </source>
</evidence>
<dbReference type="AlphaFoldDB" id="A0A2H3JMG3"/>
<accession>A0A2H3JMG3</accession>